<comment type="caution">
    <text evidence="2">The sequence shown here is derived from an EMBL/GenBank/DDBJ whole genome shotgun (WGS) entry which is preliminary data.</text>
</comment>
<dbReference type="OrthoDB" id="9878570at2"/>
<dbReference type="EMBL" id="SPPK01000002">
    <property type="protein sequence ID" value="TFU89596.1"/>
    <property type="molecule type" value="Genomic_DNA"/>
</dbReference>
<reference evidence="2 3" key="1">
    <citation type="submission" date="2019-03" db="EMBL/GenBank/DDBJ databases">
        <title>Diversity of the mouse oral microbiome.</title>
        <authorList>
            <person name="Joseph S."/>
            <person name="Aduse-Opoku J."/>
            <person name="Curtis M."/>
            <person name="Wade W."/>
            <person name="Hashim A."/>
        </authorList>
    </citation>
    <scope>NUCLEOTIDE SEQUENCE [LARGE SCALE GENOMIC DNA]</scope>
    <source>
        <strain evidence="2 3">P11</strain>
    </source>
</reference>
<proteinExistence type="predicted"/>
<protein>
    <submittedName>
        <fullName evidence="2">Uncharacterized protein</fullName>
    </submittedName>
</protein>
<dbReference type="RefSeq" id="WP_135104601.1">
    <property type="nucleotide sequence ID" value="NZ_JADGKW010000002.1"/>
</dbReference>
<dbReference type="AlphaFoldDB" id="A0A4Y9IMU2"/>
<gene>
    <name evidence="2" type="ORF">E4T88_06155</name>
</gene>
<accession>A0A4Y9IMU2</accession>
<organism evidence="2 3">
    <name type="scientific">Dysgonomonas mossii</name>
    <dbReference type="NCBI Taxonomy" id="163665"/>
    <lineage>
        <taxon>Bacteria</taxon>
        <taxon>Pseudomonadati</taxon>
        <taxon>Bacteroidota</taxon>
        <taxon>Bacteroidia</taxon>
        <taxon>Bacteroidales</taxon>
        <taxon>Dysgonomonadaceae</taxon>
        <taxon>Dysgonomonas</taxon>
    </lineage>
</organism>
<evidence type="ECO:0000313" key="2">
    <source>
        <dbReference type="EMBL" id="TFU89596.1"/>
    </source>
</evidence>
<dbReference type="Proteomes" id="UP000298285">
    <property type="component" value="Unassembled WGS sequence"/>
</dbReference>
<evidence type="ECO:0000256" key="1">
    <source>
        <dbReference type="SAM" id="SignalP"/>
    </source>
</evidence>
<feature type="chain" id="PRO_5021264033" evidence="1">
    <location>
        <begin position="27"/>
        <end position="143"/>
    </location>
</feature>
<feature type="signal peptide" evidence="1">
    <location>
        <begin position="1"/>
        <end position="26"/>
    </location>
</feature>
<evidence type="ECO:0000313" key="3">
    <source>
        <dbReference type="Proteomes" id="UP000298285"/>
    </source>
</evidence>
<name>A0A4Y9IMU2_9BACT</name>
<sequence length="143" mass="16510">MKKYKCFLFLTISFLFFSLGNMSLSAQCNGSYDCLGIMDTGFNCPENSRYLVDYTFRSPYKILNVDIPFMHEVRITNDKDLNIKLLKSKPLWVDLNSFCENLQKPTPLVVEVEVDKDAPFGGKMRYYINIHWSCADSFVTTGK</sequence>
<keyword evidence="1" id="KW-0732">Signal</keyword>